<dbReference type="Pfam" id="PF03372">
    <property type="entry name" value="Exo_endo_phos"/>
    <property type="match status" value="1"/>
</dbReference>
<keyword evidence="4" id="KW-0255">Endonuclease</keyword>
<feature type="transmembrane region" description="Helical" evidence="2">
    <location>
        <begin position="96"/>
        <end position="114"/>
    </location>
</feature>
<feature type="transmembrane region" description="Helical" evidence="2">
    <location>
        <begin position="37"/>
        <end position="59"/>
    </location>
</feature>
<feature type="compositionally biased region" description="Low complexity" evidence="1">
    <location>
        <begin position="7"/>
        <end position="19"/>
    </location>
</feature>
<keyword evidence="4" id="KW-0378">Hydrolase</keyword>
<keyword evidence="2" id="KW-1133">Transmembrane helix</keyword>
<dbReference type="SUPFAM" id="SSF56219">
    <property type="entry name" value="DNase I-like"/>
    <property type="match status" value="1"/>
</dbReference>
<dbReference type="Gene3D" id="3.60.10.10">
    <property type="entry name" value="Endonuclease/exonuclease/phosphatase"/>
    <property type="match status" value="1"/>
</dbReference>
<keyword evidence="4" id="KW-0540">Nuclease</keyword>
<dbReference type="GO" id="GO:0004519">
    <property type="term" value="F:endonuclease activity"/>
    <property type="evidence" value="ECO:0007669"/>
    <property type="project" value="UniProtKB-KW"/>
</dbReference>
<organism evidence="4 5">
    <name type="scientific">Streptomyces vulcanius</name>
    <dbReference type="NCBI Taxonomy" id="1441876"/>
    <lineage>
        <taxon>Bacteria</taxon>
        <taxon>Bacillati</taxon>
        <taxon>Actinomycetota</taxon>
        <taxon>Actinomycetes</taxon>
        <taxon>Kitasatosporales</taxon>
        <taxon>Streptomycetaceae</taxon>
        <taxon>Streptomyces</taxon>
    </lineage>
</organism>
<keyword evidence="2" id="KW-0472">Membrane</keyword>
<feature type="transmembrane region" description="Helical" evidence="2">
    <location>
        <begin position="71"/>
        <end position="89"/>
    </location>
</feature>
<comment type="caution">
    <text evidence="4">The sequence shown here is derived from an EMBL/GenBank/DDBJ whole genome shotgun (WGS) entry which is preliminary data.</text>
</comment>
<evidence type="ECO:0000256" key="2">
    <source>
        <dbReference type="SAM" id="Phobius"/>
    </source>
</evidence>
<keyword evidence="5" id="KW-1185">Reference proteome</keyword>
<name>A0ABV9AQQ5_9ACTN</name>
<dbReference type="InterPro" id="IPR005135">
    <property type="entry name" value="Endo/exonuclease/phosphatase"/>
</dbReference>
<proteinExistence type="predicted"/>
<evidence type="ECO:0000313" key="4">
    <source>
        <dbReference type="EMBL" id="MFC4501402.1"/>
    </source>
</evidence>
<evidence type="ECO:0000313" key="5">
    <source>
        <dbReference type="Proteomes" id="UP001595839"/>
    </source>
</evidence>
<dbReference type="Proteomes" id="UP001595839">
    <property type="component" value="Unassembled WGS sequence"/>
</dbReference>
<protein>
    <submittedName>
        <fullName evidence="4">Endonuclease/exonuclease/phosphatase family protein</fullName>
    </submittedName>
</protein>
<keyword evidence="2" id="KW-0812">Transmembrane</keyword>
<dbReference type="RefSeq" id="WP_381170813.1">
    <property type="nucleotide sequence ID" value="NZ_JBHSFK010000010.1"/>
</dbReference>
<feature type="region of interest" description="Disordered" evidence="1">
    <location>
        <begin position="1"/>
        <end position="28"/>
    </location>
</feature>
<sequence length="345" mass="37083">MSSTRTSWDASRSSGSSADGHGHGHGRRRRWGRGRVLAVWGAGALLAGVSVVVGCRAFGTDGITPVPQTLAFLPWLLVPAGIGMAAALLARWWAGVVWGVVAVSLLAWFLQPYGDGGEPAGPVVARLRVLTANVEFGWATGALVPVVRRERPDVVFVEECEYGCQATVRRELGDEYPYRQAVPGGTSVGSVILSRFPLTAAEGVRGQMGMPGAVADIDGQAVRLQLAHPKPPLPGQVALWKRESGRLRDFADRYSGDGPLILAGDFNASQDHAVFRRILDTGLRDAARLAGEGREPSWPSRTTPVFGAQIDHVLVSEEFSASRARLLHLDDTDHRALLVEIELHR</sequence>
<feature type="domain" description="Endonuclease/exonuclease/phosphatase" evidence="3">
    <location>
        <begin position="130"/>
        <end position="334"/>
    </location>
</feature>
<reference evidence="5" key="1">
    <citation type="journal article" date="2019" name="Int. J. Syst. Evol. Microbiol.">
        <title>The Global Catalogue of Microorganisms (GCM) 10K type strain sequencing project: providing services to taxonomists for standard genome sequencing and annotation.</title>
        <authorList>
            <consortium name="The Broad Institute Genomics Platform"/>
            <consortium name="The Broad Institute Genome Sequencing Center for Infectious Disease"/>
            <person name="Wu L."/>
            <person name="Ma J."/>
        </authorList>
    </citation>
    <scope>NUCLEOTIDE SEQUENCE [LARGE SCALE GENOMIC DNA]</scope>
    <source>
        <strain evidence="5">CGMCC 4.7177</strain>
    </source>
</reference>
<evidence type="ECO:0000256" key="1">
    <source>
        <dbReference type="SAM" id="MobiDB-lite"/>
    </source>
</evidence>
<accession>A0ABV9AQQ5</accession>
<dbReference type="InterPro" id="IPR036691">
    <property type="entry name" value="Endo/exonu/phosph_ase_sf"/>
</dbReference>
<evidence type="ECO:0000259" key="3">
    <source>
        <dbReference type="Pfam" id="PF03372"/>
    </source>
</evidence>
<dbReference type="EMBL" id="JBHSFK010000010">
    <property type="protein sequence ID" value="MFC4501402.1"/>
    <property type="molecule type" value="Genomic_DNA"/>
</dbReference>
<gene>
    <name evidence="4" type="ORF">ACFPIH_18015</name>
</gene>